<reference evidence="3 4" key="1">
    <citation type="submission" date="2015-09" db="EMBL/GenBank/DDBJ databases">
        <title>Identification and resolution of microdiversity through metagenomic sequencing of parallel consortia.</title>
        <authorList>
            <person name="Nelson W.C."/>
            <person name="Romine M.F."/>
            <person name="Lindemann S.R."/>
        </authorList>
    </citation>
    <scope>NUCLEOTIDE SEQUENCE [LARGE SCALE GENOMIC DNA]</scope>
    <source>
        <strain evidence="3">HL-91</strain>
    </source>
</reference>
<organism evidence="3 4">
    <name type="scientific">Roseibaca calidilacus</name>
    <dbReference type="NCBI Taxonomy" id="1666912"/>
    <lineage>
        <taxon>Bacteria</taxon>
        <taxon>Pseudomonadati</taxon>
        <taxon>Pseudomonadota</taxon>
        <taxon>Alphaproteobacteria</taxon>
        <taxon>Rhodobacterales</taxon>
        <taxon>Paracoccaceae</taxon>
        <taxon>Roseinatronobacter</taxon>
    </lineage>
</organism>
<evidence type="ECO:0000313" key="3">
    <source>
        <dbReference type="EMBL" id="KPP95542.1"/>
    </source>
</evidence>
<dbReference type="Proteomes" id="UP000182045">
    <property type="component" value="Unassembled WGS sequence"/>
</dbReference>
<gene>
    <name evidence="2" type="ORF">Ga0058931_2178</name>
    <name evidence="3" type="ORF">HLUCCA05_02475</name>
</gene>
<name>A0A0P7WND3_9RHOB</name>
<evidence type="ECO:0000256" key="1">
    <source>
        <dbReference type="SAM" id="MobiDB-lite"/>
    </source>
</evidence>
<evidence type="ECO:0008006" key="6">
    <source>
        <dbReference type="Google" id="ProtNLM"/>
    </source>
</evidence>
<proteinExistence type="predicted"/>
<dbReference type="AlphaFoldDB" id="A0A0P7WND3"/>
<sequence length="133" mass="14922">MRSRLFHLQAQRVFVRMAQSAHWIQAAQHQAQQAQAAQDRLAVLLDSLRPASGPVSVAQLRDTARLSHSLGVEQARQAELAQTASDQAHAARGELQHQLRRHQHAQQAARRAHREEAEAAQDRHDAAVPYRAR</sequence>
<evidence type="ECO:0000313" key="4">
    <source>
        <dbReference type="Proteomes" id="UP000050413"/>
    </source>
</evidence>
<feature type="compositionally biased region" description="Basic and acidic residues" evidence="1">
    <location>
        <begin position="113"/>
        <end position="126"/>
    </location>
</feature>
<keyword evidence="5" id="KW-1185">Reference proteome</keyword>
<protein>
    <recommendedName>
        <fullName evidence="6">Flagellar FliJ protein</fullName>
    </recommendedName>
</protein>
<comment type="caution">
    <text evidence="3">The sequence shown here is derived from an EMBL/GenBank/DDBJ whole genome shotgun (WGS) entry which is preliminary data.</text>
</comment>
<evidence type="ECO:0000313" key="5">
    <source>
        <dbReference type="Proteomes" id="UP000182045"/>
    </source>
</evidence>
<dbReference type="STRING" id="1666912.Ga0058931_2178"/>
<dbReference type="EMBL" id="LJSG01000002">
    <property type="protein sequence ID" value="KPP95542.1"/>
    <property type="molecule type" value="Genomic_DNA"/>
</dbReference>
<accession>A0A0P7WND3</accession>
<evidence type="ECO:0000313" key="2">
    <source>
        <dbReference type="EMBL" id="CUX82120.1"/>
    </source>
</evidence>
<dbReference type="RefSeq" id="WP_072246352.1">
    <property type="nucleotide sequence ID" value="NZ_FBYC01000004.1"/>
</dbReference>
<reference evidence="2 5" key="2">
    <citation type="submission" date="2016-01" db="EMBL/GenBank/DDBJ databases">
        <authorList>
            <person name="Varghese N."/>
        </authorList>
    </citation>
    <scope>NUCLEOTIDE SEQUENCE [LARGE SCALE GENOMIC DNA]</scope>
    <source>
        <strain evidence="2 5">HL-91</strain>
    </source>
</reference>
<feature type="region of interest" description="Disordered" evidence="1">
    <location>
        <begin position="77"/>
        <end position="133"/>
    </location>
</feature>
<dbReference type="EMBL" id="FBYC01000004">
    <property type="protein sequence ID" value="CUX82120.1"/>
    <property type="molecule type" value="Genomic_DNA"/>
</dbReference>
<dbReference type="Proteomes" id="UP000050413">
    <property type="component" value="Unassembled WGS sequence"/>
</dbReference>